<keyword evidence="2" id="KW-1185">Reference proteome</keyword>
<organism evidence="1 2">
    <name type="scientific">Natrarchaeobaculum aegyptiacum</name>
    <dbReference type="NCBI Taxonomy" id="745377"/>
    <lineage>
        <taxon>Archaea</taxon>
        <taxon>Methanobacteriati</taxon>
        <taxon>Methanobacteriota</taxon>
        <taxon>Stenosarchaea group</taxon>
        <taxon>Halobacteria</taxon>
        <taxon>Halobacteriales</taxon>
        <taxon>Natrialbaceae</taxon>
        <taxon>Natrarchaeobaculum</taxon>
    </lineage>
</organism>
<dbReference type="PROSITE" id="PS51257">
    <property type="entry name" value="PROKAR_LIPOPROTEIN"/>
    <property type="match status" value="1"/>
</dbReference>
<protein>
    <submittedName>
        <fullName evidence="1">Uncharacterized protein</fullName>
    </submittedName>
</protein>
<evidence type="ECO:0000313" key="1">
    <source>
        <dbReference type="EMBL" id="ARS91332.1"/>
    </source>
</evidence>
<dbReference type="KEGG" id="naj:B1756_17465"/>
<dbReference type="EMBL" id="CP019893">
    <property type="protein sequence ID" value="ARS91332.1"/>
    <property type="molecule type" value="Genomic_DNA"/>
</dbReference>
<name>A0A2Z2HVU1_9EURY</name>
<sequence length="232" mass="25025">MRRRAILVATGGLIAGAGCATNEEATDENGQRLDEDQEGSAEIVGTDVIEAPAQGTSGDDVPWLRVDVENPTDAPHGGIRLDSTFYDDGNELSTETFRSSYLPAETTLRFYHRGESDPEELEEVEVEIVEAHPQVRGTELEGISVGTTDLSVGGDLINVQGEAELGTDDEFERVTVVALIYDEAGYLRGTGTATEYGPTETFEFGADSSGFRAPHVADPIDDYDVLFFDDLP</sequence>
<dbReference type="OrthoDB" id="206010at2157"/>
<dbReference type="Proteomes" id="UP000250088">
    <property type="component" value="Chromosome"/>
</dbReference>
<accession>A0A2Z2HVU1</accession>
<dbReference type="AlphaFoldDB" id="A0A2Z2HVU1"/>
<proteinExistence type="predicted"/>
<reference evidence="2" key="1">
    <citation type="submission" date="2017-02" db="EMBL/GenBank/DDBJ databases">
        <title>Natronthermophilus aegyptiacus gen. nov.,sp. nov., an aerobic, extremely halophilic alkalithermophilic archaeon isolated from the athalassohaline Wadi An Natrun, Egypt.</title>
        <authorList>
            <person name="Zhao B."/>
        </authorList>
    </citation>
    <scope>NUCLEOTIDE SEQUENCE [LARGE SCALE GENOMIC DNA]</scope>
    <source>
        <strain evidence="2">JW/NM-HA 15</strain>
    </source>
</reference>
<gene>
    <name evidence="1" type="ORF">B1756_17465</name>
</gene>
<evidence type="ECO:0000313" key="2">
    <source>
        <dbReference type="Proteomes" id="UP000250088"/>
    </source>
</evidence>